<dbReference type="InterPro" id="IPR029063">
    <property type="entry name" value="SAM-dependent_MTases_sf"/>
</dbReference>
<dbReference type="SUPFAM" id="SSF53335">
    <property type="entry name" value="S-adenosyl-L-methionine-dependent methyltransferases"/>
    <property type="match status" value="1"/>
</dbReference>
<dbReference type="PANTHER" id="PTHR44068">
    <property type="entry name" value="ZGC:194242"/>
    <property type="match status" value="1"/>
</dbReference>
<dbReference type="Pfam" id="PF08241">
    <property type="entry name" value="Methyltransf_11"/>
    <property type="match status" value="1"/>
</dbReference>
<keyword evidence="3" id="KW-0489">Methyltransferase</keyword>
<name>A0A1T5KGQ8_9BACT</name>
<evidence type="ECO:0000256" key="1">
    <source>
        <dbReference type="ARBA" id="ARBA00022679"/>
    </source>
</evidence>
<evidence type="ECO:0000313" key="3">
    <source>
        <dbReference type="EMBL" id="SKC62902.1"/>
    </source>
</evidence>
<dbReference type="CDD" id="cd02440">
    <property type="entry name" value="AdoMet_MTases"/>
    <property type="match status" value="1"/>
</dbReference>
<dbReference type="EMBL" id="FUZU01000001">
    <property type="protein sequence ID" value="SKC62902.1"/>
    <property type="molecule type" value="Genomic_DNA"/>
</dbReference>
<dbReference type="STRING" id="688867.SAMN05660236_2177"/>
<dbReference type="PANTHER" id="PTHR44068:SF11">
    <property type="entry name" value="GERANYL DIPHOSPHATE 2-C-METHYLTRANSFERASE"/>
    <property type="match status" value="1"/>
</dbReference>
<feature type="domain" description="Methyltransferase type 11" evidence="2">
    <location>
        <begin position="86"/>
        <end position="180"/>
    </location>
</feature>
<dbReference type="InterPro" id="IPR013216">
    <property type="entry name" value="Methyltransf_11"/>
</dbReference>
<keyword evidence="1 3" id="KW-0808">Transferase</keyword>
<sequence length="274" mass="30943">MLVVNKIISAFKKFAWFKRFNAKVTYEVLAKYIPAADWHFMNYGYIPDPTEAENNVPPFAVKDQRHSANMYHYLACKAPLEGKEILEIGSGRGGGAAYIARNFKPTHYTGLDIAKNAVELACKLHPLPNLSFVQGSAESLMATDRSIDVVINVESCHGYGDVKMFLREVARVLKPGGYLLLVDFRNSVENMVLFKQELKHSGLTVLSEEDISAKVVAAIESEDESKRKKIESLIPRRYQKLFCDFAGVVGSRFYITLKDGSRPYYRFVLQKSKI</sequence>
<dbReference type="GO" id="GO:0032259">
    <property type="term" value="P:methylation"/>
    <property type="evidence" value="ECO:0007669"/>
    <property type="project" value="UniProtKB-KW"/>
</dbReference>
<evidence type="ECO:0000313" key="4">
    <source>
        <dbReference type="Proteomes" id="UP000190961"/>
    </source>
</evidence>
<dbReference type="InterPro" id="IPR050447">
    <property type="entry name" value="Erg6_SMT_methyltransf"/>
</dbReference>
<dbReference type="AlphaFoldDB" id="A0A1T5KGQ8"/>
<dbReference type="Proteomes" id="UP000190961">
    <property type="component" value="Unassembled WGS sequence"/>
</dbReference>
<protein>
    <submittedName>
        <fullName evidence="3">Methyltransferase domain-containing protein</fullName>
    </submittedName>
</protein>
<proteinExistence type="predicted"/>
<dbReference type="Gene3D" id="3.40.50.150">
    <property type="entry name" value="Vaccinia Virus protein VP39"/>
    <property type="match status" value="1"/>
</dbReference>
<dbReference type="RefSeq" id="WP_079686654.1">
    <property type="nucleotide sequence ID" value="NZ_FUZU01000001.1"/>
</dbReference>
<organism evidence="3 4">
    <name type="scientific">Ohtaekwangia koreensis</name>
    <dbReference type="NCBI Taxonomy" id="688867"/>
    <lineage>
        <taxon>Bacteria</taxon>
        <taxon>Pseudomonadati</taxon>
        <taxon>Bacteroidota</taxon>
        <taxon>Cytophagia</taxon>
        <taxon>Cytophagales</taxon>
        <taxon>Fulvivirgaceae</taxon>
        <taxon>Ohtaekwangia</taxon>
    </lineage>
</organism>
<accession>A0A1T5KGQ8</accession>
<reference evidence="3 4" key="1">
    <citation type="submission" date="2017-02" db="EMBL/GenBank/DDBJ databases">
        <authorList>
            <person name="Peterson S.W."/>
        </authorList>
    </citation>
    <scope>NUCLEOTIDE SEQUENCE [LARGE SCALE GENOMIC DNA]</scope>
    <source>
        <strain evidence="3 4">DSM 25262</strain>
    </source>
</reference>
<keyword evidence="4" id="KW-1185">Reference proteome</keyword>
<evidence type="ECO:0000259" key="2">
    <source>
        <dbReference type="Pfam" id="PF08241"/>
    </source>
</evidence>
<dbReference type="GO" id="GO:0008757">
    <property type="term" value="F:S-adenosylmethionine-dependent methyltransferase activity"/>
    <property type="evidence" value="ECO:0007669"/>
    <property type="project" value="InterPro"/>
</dbReference>
<gene>
    <name evidence="3" type="ORF">SAMN05660236_2177</name>
</gene>